<organism evidence="3 4">
    <name type="scientific">Dysgonomonas gadei ATCC BAA-286</name>
    <dbReference type="NCBI Taxonomy" id="742766"/>
    <lineage>
        <taxon>Bacteria</taxon>
        <taxon>Pseudomonadati</taxon>
        <taxon>Bacteroidota</taxon>
        <taxon>Bacteroidia</taxon>
        <taxon>Bacteroidales</taxon>
        <taxon>Dysgonomonadaceae</taxon>
        <taxon>Dysgonomonas</taxon>
    </lineage>
</organism>
<dbReference type="HOGENOM" id="CLU_418416_0_0_10"/>
<name>F5IWX9_9BACT</name>
<dbReference type="STRING" id="742766.HMPREF9455_01596"/>
<gene>
    <name evidence="3" type="ORF">HMPREF9455_01596</name>
</gene>
<sequence length="655" mass="72883">MKLRIQYSFLLLFTVCLNFYAQDKSPRSGLPLKSITFDDIGVFSPPGIHAIPIGTVYLKDKDMPTLFLAGDSRYPGVYRYDCVKYKDGVPVLGESLKVSMPLRLGDLLPSSLFEYNNKVYAYWLKGDTIFETLYNEKDNSFNIARHIILKQLPRRAKNIQVTLVGNKIEGVIDVGDGVSSNGPVHWIKGKNFAAYGPDGIFVGNLTYTGLYGFSTSFSQPEPEVSTKTLTGMKEVMWDYLKVSRISYNDNQQGLLTGSVNGNFLYYPIGEDIFALEDKRLAVDENNIAIRHTTIGARPVSLSDKQGKHIGLIVGGEGGLFFYPFIRISEKQVPVYGNALDLLAVNPDLYGGSLVVPNLVDWNNDGKLDLIVGNSAGHILYYENRGSKSNPVYGVPEKLYAGDKPIHIQPGYNDDIQGPYESRWGYASPAVVDWNNDGLLDVLTNDSRGKHRLFLNIGTKTEPRLATEAPIYLDGLELHGTWRTRPGVAKMGDRMAYITQDAQDQFHIYWQLDTYNLIDGGKLRLEVGSYIDGSYFPNGGGSGRNKFLIVDWDGDGIKDLLIGTPRHGSVPKRGAGMPYYYGDKGASVLFMKNVGTEEFPVFAYPKMIKYKGESVHFGQHECAPAVGNLGISNRLDLLVGTETGRFIFFERSDLTW</sequence>
<dbReference type="SUPFAM" id="SSF69318">
    <property type="entry name" value="Integrin alpha N-terminal domain"/>
    <property type="match status" value="2"/>
</dbReference>
<dbReference type="RefSeq" id="WP_006799111.1">
    <property type="nucleotide sequence ID" value="NZ_GL891981.1"/>
</dbReference>
<dbReference type="EMBL" id="ADLV01000018">
    <property type="protein sequence ID" value="EGK02326.1"/>
    <property type="molecule type" value="Genomic_DNA"/>
</dbReference>
<evidence type="ECO:0008006" key="5">
    <source>
        <dbReference type="Google" id="ProtNLM"/>
    </source>
</evidence>
<dbReference type="Pfam" id="PF13517">
    <property type="entry name" value="FG-GAP_3"/>
    <property type="match status" value="1"/>
</dbReference>
<evidence type="ECO:0000256" key="1">
    <source>
        <dbReference type="ARBA" id="ARBA00022729"/>
    </source>
</evidence>
<dbReference type="InterPro" id="IPR013517">
    <property type="entry name" value="FG-GAP"/>
</dbReference>
<keyword evidence="1 2" id="KW-0732">Signal</keyword>
<protein>
    <recommendedName>
        <fullName evidence="5">Rhamnogalacturonan I lyase beta-sheet domain-containing protein</fullName>
    </recommendedName>
</protein>
<accession>F5IWX9</accession>
<feature type="signal peptide" evidence="2">
    <location>
        <begin position="1"/>
        <end position="21"/>
    </location>
</feature>
<comment type="caution">
    <text evidence="3">The sequence shown here is derived from an EMBL/GenBank/DDBJ whole genome shotgun (WGS) entry which is preliminary data.</text>
</comment>
<keyword evidence="4" id="KW-1185">Reference proteome</keyword>
<dbReference type="Gene3D" id="2.130.10.130">
    <property type="entry name" value="Integrin alpha, N-terminal"/>
    <property type="match status" value="1"/>
</dbReference>
<dbReference type="eggNOG" id="COG4692">
    <property type="taxonomic scope" value="Bacteria"/>
</dbReference>
<evidence type="ECO:0000313" key="4">
    <source>
        <dbReference type="Proteomes" id="UP000004913"/>
    </source>
</evidence>
<dbReference type="AlphaFoldDB" id="F5IWX9"/>
<evidence type="ECO:0000313" key="3">
    <source>
        <dbReference type="EMBL" id="EGK02326.1"/>
    </source>
</evidence>
<dbReference type="InterPro" id="IPR028994">
    <property type="entry name" value="Integrin_alpha_N"/>
</dbReference>
<evidence type="ECO:0000256" key="2">
    <source>
        <dbReference type="SAM" id="SignalP"/>
    </source>
</evidence>
<dbReference type="OrthoDB" id="9816120at2"/>
<reference evidence="3 4" key="1">
    <citation type="submission" date="2011-04" db="EMBL/GenBank/DDBJ databases">
        <title>The Genome Sequence of Dysgonomonas gadei ATCC BAA-286.</title>
        <authorList>
            <consortium name="The Broad Institute Genome Sequencing Platform"/>
            <person name="Earl A."/>
            <person name="Ward D."/>
            <person name="Feldgarden M."/>
            <person name="Gevers D."/>
            <person name="Pudlo N."/>
            <person name="Martens E."/>
            <person name="Allen-Vercoe E."/>
            <person name="Young S.K."/>
            <person name="Zeng Q."/>
            <person name="Gargeya S."/>
            <person name="Fitzgerald M."/>
            <person name="Haas B."/>
            <person name="Abouelleil A."/>
            <person name="Alvarado L."/>
            <person name="Arachchi H.M."/>
            <person name="Berlin A."/>
            <person name="Brown A."/>
            <person name="Chapman S.B."/>
            <person name="Chen Z."/>
            <person name="Dunbar C."/>
            <person name="Freedman E."/>
            <person name="Gearin G."/>
            <person name="Gellesch M."/>
            <person name="Goldberg J."/>
            <person name="Griggs A."/>
            <person name="Gujja S."/>
            <person name="Heiman D."/>
            <person name="Howarth C."/>
            <person name="Larson L."/>
            <person name="Lui A."/>
            <person name="MacDonald P.J.P."/>
            <person name="Mehta T."/>
            <person name="Montmayeur A."/>
            <person name="Murphy C."/>
            <person name="Neiman D."/>
            <person name="Pearson M."/>
            <person name="Priest M."/>
            <person name="Roberts A."/>
            <person name="Saif S."/>
            <person name="Shea T."/>
            <person name="Shenoy N."/>
            <person name="Sisk P."/>
            <person name="Stolte C."/>
            <person name="Sykes S."/>
            <person name="Yandava C."/>
            <person name="Wortman J."/>
            <person name="Nusbaum C."/>
            <person name="Birren B."/>
        </authorList>
    </citation>
    <scope>NUCLEOTIDE SEQUENCE [LARGE SCALE GENOMIC DNA]</scope>
    <source>
        <strain evidence="3 4">ATCC BAA-286</strain>
    </source>
</reference>
<dbReference type="Proteomes" id="UP000004913">
    <property type="component" value="Unassembled WGS sequence"/>
</dbReference>
<feature type="chain" id="PRO_5003325552" description="Rhamnogalacturonan I lyase beta-sheet domain-containing protein" evidence="2">
    <location>
        <begin position="22"/>
        <end position="655"/>
    </location>
</feature>
<proteinExistence type="predicted"/>